<evidence type="ECO:0000313" key="4">
    <source>
        <dbReference type="EMBL" id="KZF21144.1"/>
    </source>
</evidence>
<sequence length="588" mass="66023">MPDKPLTVAAYAAGASLAAATLVYVFGPTFFIDGDLDDSGSSRKKGVVGLYNPANDCFINSVLQTLAGLADLRIYLIREIHRRKLDGNIVYRVDSEGQNKSRIERRKQESLLQGVVTSALKEVLDNLNERPLYKKTISAGTFISALEQAFDSRISRQQQDAQEFLQVVAERLSDEYHAGRAARARVRTLIEKGASQHDDDEKAFPEAEKDPQRLGEEVVEDEEGFPLEGCLESQIECLTCHFQPKPSKSTFVTLTLHVPMKSSTSLDECFDSLFKTEYIEDFKCEKCRLQHAFDCLARNAASATGTAREAMEQDMNKLERAIQEDPEIPPEGVILPDAKYAPKRRIARHTRIVAFPKIMAIHLSRSIFDPMSVSTKNAAKVTFPERLPIGSLLRSKKYTLLGMITHKGSHNSGHYESFRRQTMVTPFSTPLGHNPSGPYSPLPTPAQSRPISPHSVDQRKSLQEQNPESSAELENNQHSRSSPLSSASQSSIPSSLDSPSGHSRKKRSISSSRNRISRVARNSMESARSSSRKTVKPEESRLKKKKKTSDRWWRISDDKVKEGKTRDVLSMQKEVYMLFYEIERDDDT</sequence>
<dbReference type="AlphaFoldDB" id="A0A165FM63"/>
<feature type="compositionally biased region" description="Low complexity" evidence="2">
    <location>
        <begin position="509"/>
        <end position="523"/>
    </location>
</feature>
<evidence type="ECO:0000256" key="1">
    <source>
        <dbReference type="RuleBase" id="RU366025"/>
    </source>
</evidence>
<dbReference type="Gene3D" id="3.90.70.10">
    <property type="entry name" value="Cysteine proteinases"/>
    <property type="match status" value="1"/>
</dbReference>
<dbReference type="OrthoDB" id="2248014at2759"/>
<proteinExistence type="inferred from homology"/>
<feature type="compositionally biased region" description="Polar residues" evidence="2">
    <location>
        <begin position="463"/>
        <end position="478"/>
    </location>
</feature>
<keyword evidence="1" id="KW-0788">Thiol protease</keyword>
<feature type="region of interest" description="Disordered" evidence="2">
    <location>
        <begin position="425"/>
        <end position="551"/>
    </location>
</feature>
<dbReference type="RefSeq" id="XP_018186699.1">
    <property type="nucleotide sequence ID" value="XM_018332972.1"/>
</dbReference>
<dbReference type="Proteomes" id="UP000076632">
    <property type="component" value="Unassembled WGS sequence"/>
</dbReference>
<dbReference type="InterPro" id="IPR001394">
    <property type="entry name" value="Peptidase_C19_UCH"/>
</dbReference>
<dbReference type="EC" id="3.4.19.12" evidence="1"/>
<dbReference type="GO" id="GO:0004843">
    <property type="term" value="F:cysteine-type deubiquitinase activity"/>
    <property type="evidence" value="ECO:0007669"/>
    <property type="project" value="UniProtKB-UniRule"/>
</dbReference>
<comment type="catalytic activity">
    <reaction evidence="1">
        <text>Thiol-dependent hydrolysis of ester, thioester, amide, peptide and isopeptide bonds formed by the C-terminal Gly of ubiquitin (a 76-residue protein attached to proteins as an intracellular targeting signal).</text>
        <dbReference type="EC" id="3.4.19.12"/>
    </reaction>
</comment>
<dbReference type="InterPro" id="IPR038765">
    <property type="entry name" value="Papain-like_cys_pep_sf"/>
</dbReference>
<organism evidence="4 5">
    <name type="scientific">Xylona heveae (strain CBS 132557 / TC161)</name>
    <dbReference type="NCBI Taxonomy" id="1328760"/>
    <lineage>
        <taxon>Eukaryota</taxon>
        <taxon>Fungi</taxon>
        <taxon>Dikarya</taxon>
        <taxon>Ascomycota</taxon>
        <taxon>Pezizomycotina</taxon>
        <taxon>Xylonomycetes</taxon>
        <taxon>Xylonales</taxon>
        <taxon>Xylonaceae</taxon>
        <taxon>Xylona</taxon>
    </lineage>
</organism>
<dbReference type="InterPro" id="IPR050164">
    <property type="entry name" value="Peptidase_C19"/>
</dbReference>
<dbReference type="STRING" id="1328760.A0A165FM63"/>
<dbReference type="PANTHER" id="PTHR24006">
    <property type="entry name" value="UBIQUITIN CARBOXYL-TERMINAL HYDROLASE"/>
    <property type="match status" value="1"/>
</dbReference>
<dbReference type="CDD" id="cd02662">
    <property type="entry name" value="Peptidase_C19F"/>
    <property type="match status" value="1"/>
</dbReference>
<feature type="compositionally biased region" description="Low complexity" evidence="2">
    <location>
        <begin position="479"/>
        <end position="501"/>
    </location>
</feature>
<name>A0A165FM63_XYLHT</name>
<dbReference type="PROSITE" id="PS50235">
    <property type="entry name" value="USP_3"/>
    <property type="match status" value="1"/>
</dbReference>
<protein>
    <recommendedName>
        <fullName evidence="1">Ubiquitin carboxyl-terminal hydrolase</fullName>
        <ecNumber evidence="1">3.4.19.12</ecNumber>
    </recommendedName>
</protein>
<dbReference type="Pfam" id="PF00443">
    <property type="entry name" value="UCH"/>
    <property type="match status" value="1"/>
</dbReference>
<gene>
    <name evidence="4" type="ORF">L228DRAFT_248916</name>
</gene>
<feature type="region of interest" description="Disordered" evidence="2">
    <location>
        <begin position="193"/>
        <end position="213"/>
    </location>
</feature>
<keyword evidence="1" id="KW-0645">Protease</keyword>
<keyword evidence="1" id="KW-0833">Ubl conjugation pathway</keyword>
<dbReference type="GO" id="GO:0006508">
    <property type="term" value="P:proteolysis"/>
    <property type="evidence" value="ECO:0007669"/>
    <property type="project" value="UniProtKB-KW"/>
</dbReference>
<keyword evidence="1" id="KW-0378">Hydrolase</keyword>
<keyword evidence="5" id="KW-1185">Reference proteome</keyword>
<evidence type="ECO:0000313" key="5">
    <source>
        <dbReference type="Proteomes" id="UP000076632"/>
    </source>
</evidence>
<dbReference type="FunCoup" id="A0A165FM63">
    <property type="interactions" value="37"/>
</dbReference>
<dbReference type="SUPFAM" id="SSF54001">
    <property type="entry name" value="Cysteine proteinases"/>
    <property type="match status" value="1"/>
</dbReference>
<accession>A0A165FM63</accession>
<reference evidence="4 5" key="1">
    <citation type="journal article" date="2016" name="Fungal Biol.">
        <title>The genome of Xylona heveae provides a window into fungal endophytism.</title>
        <authorList>
            <person name="Gazis R."/>
            <person name="Kuo A."/>
            <person name="Riley R."/>
            <person name="LaButti K."/>
            <person name="Lipzen A."/>
            <person name="Lin J."/>
            <person name="Amirebrahimi M."/>
            <person name="Hesse C.N."/>
            <person name="Spatafora J.W."/>
            <person name="Henrissat B."/>
            <person name="Hainaut M."/>
            <person name="Grigoriev I.V."/>
            <person name="Hibbett D.S."/>
        </authorList>
    </citation>
    <scope>NUCLEOTIDE SEQUENCE [LARGE SCALE GENOMIC DNA]</scope>
    <source>
        <strain evidence="4 5">TC161</strain>
    </source>
</reference>
<comment type="similarity">
    <text evidence="1">Belongs to the peptidase C19 family.</text>
</comment>
<dbReference type="PROSITE" id="PS00972">
    <property type="entry name" value="USP_1"/>
    <property type="match status" value="1"/>
</dbReference>
<feature type="domain" description="USP" evidence="3">
    <location>
        <begin position="48"/>
        <end position="583"/>
    </location>
</feature>
<dbReference type="GeneID" id="28898109"/>
<dbReference type="GO" id="GO:0005634">
    <property type="term" value="C:nucleus"/>
    <property type="evidence" value="ECO:0007669"/>
    <property type="project" value="TreeGrafter"/>
</dbReference>
<dbReference type="PANTHER" id="PTHR24006:SF904">
    <property type="entry name" value="UBIQUITIN CARBOXYL-TERMINAL HYDROLASE 16"/>
    <property type="match status" value="1"/>
</dbReference>
<evidence type="ECO:0000256" key="2">
    <source>
        <dbReference type="SAM" id="MobiDB-lite"/>
    </source>
</evidence>
<dbReference type="PROSITE" id="PS00973">
    <property type="entry name" value="USP_2"/>
    <property type="match status" value="1"/>
</dbReference>
<dbReference type="OMA" id="HMRITVF"/>
<dbReference type="InParanoid" id="A0A165FM63"/>
<dbReference type="InterPro" id="IPR028889">
    <property type="entry name" value="USP"/>
</dbReference>
<dbReference type="InterPro" id="IPR018200">
    <property type="entry name" value="USP_CS"/>
</dbReference>
<dbReference type="GO" id="GO:0005829">
    <property type="term" value="C:cytosol"/>
    <property type="evidence" value="ECO:0007669"/>
    <property type="project" value="TreeGrafter"/>
</dbReference>
<dbReference type="EMBL" id="KV407461">
    <property type="protein sequence ID" value="KZF21144.1"/>
    <property type="molecule type" value="Genomic_DNA"/>
</dbReference>
<evidence type="ECO:0000259" key="3">
    <source>
        <dbReference type="PROSITE" id="PS50235"/>
    </source>
</evidence>
<dbReference type="GO" id="GO:0016579">
    <property type="term" value="P:protein deubiquitination"/>
    <property type="evidence" value="ECO:0007669"/>
    <property type="project" value="InterPro"/>
</dbReference>